<protein>
    <submittedName>
        <fullName evidence="2">Uncharacterized protein</fullName>
    </submittedName>
</protein>
<dbReference type="AlphaFoldDB" id="A0A1I8AT68"/>
<keyword evidence="1" id="KW-1185">Reference proteome</keyword>
<name>A0A1I8AT68_9BILA</name>
<accession>A0A1I8AT68</accession>
<dbReference type="Proteomes" id="UP000095287">
    <property type="component" value="Unplaced"/>
</dbReference>
<evidence type="ECO:0000313" key="2">
    <source>
        <dbReference type="WBParaSite" id="L893_g8920.t1"/>
    </source>
</evidence>
<dbReference type="WBParaSite" id="L893_g8920.t1">
    <property type="protein sequence ID" value="L893_g8920.t1"/>
    <property type="gene ID" value="L893_g8920"/>
</dbReference>
<organism evidence="1 2">
    <name type="scientific">Steinernema glaseri</name>
    <dbReference type="NCBI Taxonomy" id="37863"/>
    <lineage>
        <taxon>Eukaryota</taxon>
        <taxon>Metazoa</taxon>
        <taxon>Ecdysozoa</taxon>
        <taxon>Nematoda</taxon>
        <taxon>Chromadorea</taxon>
        <taxon>Rhabditida</taxon>
        <taxon>Tylenchina</taxon>
        <taxon>Panagrolaimomorpha</taxon>
        <taxon>Strongyloidoidea</taxon>
        <taxon>Steinernematidae</taxon>
        <taxon>Steinernema</taxon>
    </lineage>
</organism>
<evidence type="ECO:0000313" key="1">
    <source>
        <dbReference type="Proteomes" id="UP000095287"/>
    </source>
</evidence>
<reference evidence="2" key="1">
    <citation type="submission" date="2016-11" db="UniProtKB">
        <authorList>
            <consortium name="WormBaseParasite"/>
        </authorList>
    </citation>
    <scope>IDENTIFICATION</scope>
</reference>
<sequence>MRRQEKNGRDLVMFNSRRARTAPPPGPYCGFAYGFGQVGRPVVVNSSSSGATQTHFAADERLLARETQSSATDIGTWNSSAKNRNCAAGAVPIRGDSVERGRADASR</sequence>
<proteinExistence type="predicted"/>